<dbReference type="InterPro" id="IPR005502">
    <property type="entry name" value="Ribosyl_crysJ1"/>
</dbReference>
<dbReference type="InterPro" id="IPR050792">
    <property type="entry name" value="ADP-ribosylglycohydrolase"/>
</dbReference>
<feature type="binding site" evidence="1">
    <location>
        <position position="173"/>
    </location>
    <ligand>
        <name>Mg(2+)</name>
        <dbReference type="ChEBI" id="CHEBI:18420"/>
        <label>1</label>
    </ligand>
</feature>
<organism evidence="2 3">
    <name type="scientific">Methanosalsum natronophilum</name>
    <dbReference type="NCBI Taxonomy" id="768733"/>
    <lineage>
        <taxon>Archaea</taxon>
        <taxon>Methanobacteriati</taxon>
        <taxon>Methanobacteriota</taxon>
        <taxon>Stenosarchaea group</taxon>
        <taxon>Methanomicrobia</taxon>
        <taxon>Methanosarcinales</taxon>
        <taxon>Methanosarcinaceae</taxon>
        <taxon>Methanosalsum</taxon>
    </lineage>
</organism>
<dbReference type="GO" id="GO:0016787">
    <property type="term" value="F:hydrolase activity"/>
    <property type="evidence" value="ECO:0007669"/>
    <property type="project" value="UniProtKB-KW"/>
</dbReference>
<dbReference type="Proteomes" id="UP000284763">
    <property type="component" value="Unassembled WGS sequence"/>
</dbReference>
<dbReference type="SUPFAM" id="SSF101478">
    <property type="entry name" value="ADP-ribosylglycohydrolase"/>
    <property type="match status" value="1"/>
</dbReference>
<proteinExistence type="predicted"/>
<evidence type="ECO:0000313" key="3">
    <source>
        <dbReference type="Proteomes" id="UP000284763"/>
    </source>
</evidence>
<comment type="cofactor">
    <cofactor evidence="1">
        <name>Mg(2+)</name>
        <dbReference type="ChEBI" id="CHEBI:18420"/>
    </cofactor>
    <text evidence="1">Binds 2 magnesium ions per subunit.</text>
</comment>
<dbReference type="InterPro" id="IPR036705">
    <property type="entry name" value="Ribosyl_crysJ1_sf"/>
</dbReference>
<keyword evidence="2" id="KW-0378">Hydrolase</keyword>
<dbReference type="Gene3D" id="1.10.4080.10">
    <property type="entry name" value="ADP-ribosylation/Crystallin J1"/>
    <property type="match status" value="1"/>
</dbReference>
<dbReference type="Pfam" id="PF03747">
    <property type="entry name" value="ADP_ribosyl_GH"/>
    <property type="match status" value="1"/>
</dbReference>
<name>A0A424YLS2_9EURY</name>
<sequence>SSKDEAFSIGPTTSESLERFERDGTVIGPLKKEGKATNGSLMRLAPVPLAFALKPELAIEYGGKSSISTHNSTVAIDACRYMSSLIVGASMGVRKDILLSEFYCPYGDYWNSHRLCPEIEMIARGSFKKKSSSEIRTTMDVTNTLEAALWAFYNTDNFEDGCLLVVNLGDDADTSGAVYGQLAGAYYGRSGIPSHWQSKLFERELIVSYARQLTGLFK</sequence>
<dbReference type="PANTHER" id="PTHR16222:SF12">
    <property type="entry name" value="ADP-RIBOSYLGLYCOHYDROLASE-RELATED"/>
    <property type="match status" value="1"/>
</dbReference>
<dbReference type="AlphaFoldDB" id="A0A424YLS2"/>
<evidence type="ECO:0000313" key="2">
    <source>
        <dbReference type="EMBL" id="RQD79862.1"/>
    </source>
</evidence>
<dbReference type="PANTHER" id="PTHR16222">
    <property type="entry name" value="ADP-RIBOSYLGLYCOHYDROLASE"/>
    <property type="match status" value="1"/>
</dbReference>
<dbReference type="GO" id="GO:0046872">
    <property type="term" value="F:metal ion binding"/>
    <property type="evidence" value="ECO:0007669"/>
    <property type="project" value="UniProtKB-KW"/>
</dbReference>
<keyword evidence="1" id="KW-0460">Magnesium</keyword>
<accession>A0A424YLS2</accession>
<reference evidence="2 3" key="1">
    <citation type="submission" date="2018-08" db="EMBL/GenBank/DDBJ databases">
        <title>The metabolism and importance of syntrophic acetate oxidation coupled to methane or sulfide production in haloalkaline environments.</title>
        <authorList>
            <person name="Timmers P.H.A."/>
            <person name="Vavourakis C.D."/>
            <person name="Sorokin D.Y."/>
            <person name="Sinninghe Damste J.S."/>
            <person name="Muyzer G."/>
            <person name="Stams A.J.M."/>
            <person name="Plugge C.M."/>
        </authorList>
    </citation>
    <scope>NUCLEOTIDE SEQUENCE [LARGE SCALE GENOMIC DNA]</scope>
    <source>
        <strain evidence="2">MSAO_Arc3</strain>
    </source>
</reference>
<keyword evidence="1" id="KW-0479">Metal-binding</keyword>
<protein>
    <submittedName>
        <fullName evidence="2">ADP-ribosylglycohydrolase family protein</fullName>
    </submittedName>
</protein>
<gene>
    <name evidence="2" type="ORF">D5R95_09285</name>
</gene>
<comment type="caution">
    <text evidence="2">The sequence shown here is derived from an EMBL/GenBank/DDBJ whole genome shotgun (WGS) entry which is preliminary data.</text>
</comment>
<dbReference type="EMBL" id="QZAB01000592">
    <property type="protein sequence ID" value="RQD79862.1"/>
    <property type="molecule type" value="Genomic_DNA"/>
</dbReference>
<evidence type="ECO:0000256" key="1">
    <source>
        <dbReference type="PIRSR" id="PIRSR605502-1"/>
    </source>
</evidence>
<feature type="binding site" evidence="1">
    <location>
        <position position="171"/>
    </location>
    <ligand>
        <name>Mg(2+)</name>
        <dbReference type="ChEBI" id="CHEBI:18420"/>
        <label>1</label>
    </ligand>
</feature>
<feature type="non-terminal residue" evidence="2">
    <location>
        <position position="1"/>
    </location>
</feature>
<feature type="binding site" evidence="1">
    <location>
        <position position="174"/>
    </location>
    <ligand>
        <name>Mg(2+)</name>
        <dbReference type="ChEBI" id="CHEBI:18420"/>
        <label>1</label>
    </ligand>
</feature>